<evidence type="ECO:0000313" key="2">
    <source>
        <dbReference type="EMBL" id="THD81536.1"/>
    </source>
</evidence>
<dbReference type="EMBL" id="SSND01000005">
    <property type="protein sequence ID" value="THD81536.1"/>
    <property type="molecule type" value="Genomic_DNA"/>
</dbReference>
<evidence type="ECO:0000256" key="1">
    <source>
        <dbReference type="SAM" id="SignalP"/>
    </source>
</evidence>
<dbReference type="RefSeq" id="WP_136395796.1">
    <property type="nucleotide sequence ID" value="NZ_SSND01000005.1"/>
</dbReference>
<reference evidence="2 3" key="1">
    <citation type="submission" date="2019-04" db="EMBL/GenBank/DDBJ databases">
        <title>Draft genome sequence of Gemmobacter aestuarii sp. nov.</title>
        <authorList>
            <person name="Hameed A."/>
            <person name="Lin S.-Y."/>
            <person name="Shahina M."/>
            <person name="Lai W.-A."/>
            <person name="Young C.-C."/>
        </authorList>
    </citation>
    <scope>NUCLEOTIDE SEQUENCE [LARGE SCALE GENOMIC DNA]</scope>
    <source>
        <strain evidence="2 3">CC-PW-75</strain>
    </source>
</reference>
<sequence>MRALVLALALPCLACGAQPAPVMWGADRFETTVDGRRYVVFRKDDTVEVIRLGLARPGEHRAIRAAMIDLAQRMTGCSLVASTMAGDSGEMRGRLTCPETAR</sequence>
<name>A0A4S3MJY5_9RHOB</name>
<evidence type="ECO:0000313" key="3">
    <source>
        <dbReference type="Proteomes" id="UP000309450"/>
    </source>
</evidence>
<dbReference type="OrthoDB" id="7859824at2"/>
<dbReference type="AlphaFoldDB" id="A0A4S3MJY5"/>
<accession>A0A4S3MJY5</accession>
<feature type="signal peptide" evidence="1">
    <location>
        <begin position="1"/>
        <end position="19"/>
    </location>
</feature>
<proteinExistence type="predicted"/>
<keyword evidence="1" id="KW-0732">Signal</keyword>
<dbReference type="Proteomes" id="UP000309450">
    <property type="component" value="Unassembled WGS sequence"/>
</dbReference>
<protein>
    <submittedName>
        <fullName evidence="2">Uncharacterized protein</fullName>
    </submittedName>
</protein>
<keyword evidence="3" id="KW-1185">Reference proteome</keyword>
<organism evidence="2 3">
    <name type="scientific">Aliigemmobacter aestuarii</name>
    <dbReference type="NCBI Taxonomy" id="1445661"/>
    <lineage>
        <taxon>Bacteria</taxon>
        <taxon>Pseudomonadati</taxon>
        <taxon>Pseudomonadota</taxon>
        <taxon>Alphaproteobacteria</taxon>
        <taxon>Rhodobacterales</taxon>
        <taxon>Paracoccaceae</taxon>
        <taxon>Aliigemmobacter</taxon>
    </lineage>
</organism>
<feature type="chain" id="PRO_5020263709" evidence="1">
    <location>
        <begin position="20"/>
        <end position="102"/>
    </location>
</feature>
<gene>
    <name evidence="2" type="ORF">E7811_16660</name>
</gene>
<comment type="caution">
    <text evidence="2">The sequence shown here is derived from an EMBL/GenBank/DDBJ whole genome shotgun (WGS) entry which is preliminary data.</text>
</comment>